<sequence>MQNPILSLDQTHQKIKRIAFEIYERNLEETNVVLAGIVGEGYTMAGLLTNYLREISPLNITLMKIDLNKEQPHTSPVHFDIDKEALNGKVIIVVDDVLNTGRTLAYSLSPFLGVSVKRVQVAVMVNRAHHSFPISADYVGYALSTTLNEHIRVKLSEPEAGVYLS</sequence>
<dbReference type="EC" id="2.4.2.9" evidence="2"/>
<dbReference type="EMBL" id="JACIBY010000003">
    <property type="protein sequence ID" value="MBB3837685.1"/>
    <property type="molecule type" value="Genomic_DNA"/>
</dbReference>
<dbReference type="AlphaFoldDB" id="A0A7W5ZJC0"/>
<dbReference type="RefSeq" id="WP_122934342.1">
    <property type="nucleotide sequence ID" value="NZ_JACIBY010000003.1"/>
</dbReference>
<reference evidence="2 3" key="1">
    <citation type="submission" date="2020-08" db="EMBL/GenBank/DDBJ databases">
        <title>Genomic Encyclopedia of Type Strains, Phase IV (KMG-IV): sequencing the most valuable type-strain genomes for metagenomic binning, comparative biology and taxonomic classification.</title>
        <authorList>
            <person name="Goeker M."/>
        </authorList>
    </citation>
    <scope>NUCLEOTIDE SEQUENCE [LARGE SCALE GENOMIC DNA]</scope>
    <source>
        <strain evidence="2 3">DSM 17976</strain>
    </source>
</reference>
<proteinExistence type="predicted"/>
<dbReference type="CDD" id="cd06223">
    <property type="entry name" value="PRTases_typeI"/>
    <property type="match status" value="1"/>
</dbReference>
<dbReference type="PANTHER" id="PTHR11608">
    <property type="entry name" value="BIFUNCTIONAL PROTEIN PYRR"/>
    <property type="match status" value="1"/>
</dbReference>
<dbReference type="SUPFAM" id="SSF53271">
    <property type="entry name" value="PRTase-like"/>
    <property type="match status" value="1"/>
</dbReference>
<dbReference type="Gene3D" id="3.40.50.2020">
    <property type="match status" value="1"/>
</dbReference>
<feature type="domain" description="Phosphoribosyltransferase" evidence="1">
    <location>
        <begin position="9"/>
        <end position="141"/>
    </location>
</feature>
<evidence type="ECO:0000313" key="2">
    <source>
        <dbReference type="EMBL" id="MBB3837685.1"/>
    </source>
</evidence>
<protein>
    <submittedName>
        <fullName evidence="2">Pyrimidine operon attenuation protein/uracil phosphoribosyltransferase</fullName>
        <ecNumber evidence="2">2.4.2.9</ecNumber>
    </submittedName>
</protein>
<dbReference type="GO" id="GO:0004845">
    <property type="term" value="F:uracil phosphoribosyltransferase activity"/>
    <property type="evidence" value="ECO:0007669"/>
    <property type="project" value="UniProtKB-EC"/>
</dbReference>
<comment type="caution">
    <text evidence="2">The sequence shown here is derived from an EMBL/GenBank/DDBJ whole genome shotgun (WGS) entry which is preliminary data.</text>
</comment>
<evidence type="ECO:0000259" key="1">
    <source>
        <dbReference type="Pfam" id="PF00156"/>
    </source>
</evidence>
<organism evidence="2 3">
    <name type="scientific">Runella defluvii</name>
    <dbReference type="NCBI Taxonomy" id="370973"/>
    <lineage>
        <taxon>Bacteria</taxon>
        <taxon>Pseudomonadati</taxon>
        <taxon>Bacteroidota</taxon>
        <taxon>Cytophagia</taxon>
        <taxon>Cytophagales</taxon>
        <taxon>Spirosomataceae</taxon>
        <taxon>Runella</taxon>
    </lineage>
</organism>
<evidence type="ECO:0000313" key="3">
    <source>
        <dbReference type="Proteomes" id="UP000541352"/>
    </source>
</evidence>
<name>A0A7W5ZJC0_9BACT</name>
<dbReference type="InterPro" id="IPR000836">
    <property type="entry name" value="PRTase_dom"/>
</dbReference>
<gene>
    <name evidence="2" type="ORF">FHS57_001682</name>
</gene>
<keyword evidence="3" id="KW-1185">Reference proteome</keyword>
<keyword evidence="2" id="KW-0808">Transferase</keyword>
<dbReference type="PANTHER" id="PTHR11608:SF0">
    <property type="entry name" value="BIFUNCTIONAL PROTEIN PYRR"/>
    <property type="match status" value="1"/>
</dbReference>
<dbReference type="InterPro" id="IPR050137">
    <property type="entry name" value="PyrR_bifunctional"/>
</dbReference>
<dbReference type="Pfam" id="PF00156">
    <property type="entry name" value="Pribosyltran"/>
    <property type="match status" value="1"/>
</dbReference>
<dbReference type="InterPro" id="IPR029057">
    <property type="entry name" value="PRTase-like"/>
</dbReference>
<accession>A0A7W5ZJC0</accession>
<dbReference type="Proteomes" id="UP000541352">
    <property type="component" value="Unassembled WGS sequence"/>
</dbReference>
<keyword evidence="2" id="KW-0328">Glycosyltransferase</keyword>